<feature type="region of interest" description="Disordered" evidence="1">
    <location>
        <begin position="153"/>
        <end position="197"/>
    </location>
</feature>
<evidence type="ECO:0000256" key="1">
    <source>
        <dbReference type="SAM" id="MobiDB-lite"/>
    </source>
</evidence>
<feature type="region of interest" description="Disordered" evidence="1">
    <location>
        <begin position="325"/>
        <end position="347"/>
    </location>
</feature>
<feature type="region of interest" description="Disordered" evidence="1">
    <location>
        <begin position="1"/>
        <end position="37"/>
    </location>
</feature>
<evidence type="ECO:0000313" key="2">
    <source>
        <dbReference type="EMBL" id="KAG5524211.1"/>
    </source>
</evidence>
<gene>
    <name evidence="2" type="ORF">RHGRI_031021</name>
</gene>
<feature type="region of interest" description="Disordered" evidence="1">
    <location>
        <begin position="378"/>
        <end position="409"/>
    </location>
</feature>
<dbReference type="EMBL" id="JACTNZ010000011">
    <property type="protein sequence ID" value="KAG5524211.1"/>
    <property type="molecule type" value="Genomic_DNA"/>
</dbReference>
<accession>A0AAV6I6T0</accession>
<reference evidence="2" key="1">
    <citation type="submission" date="2020-08" db="EMBL/GenBank/DDBJ databases">
        <title>Plant Genome Project.</title>
        <authorList>
            <person name="Zhang R.-G."/>
        </authorList>
    </citation>
    <scope>NUCLEOTIDE SEQUENCE</scope>
    <source>
        <strain evidence="2">WSP0</strain>
        <tissue evidence="2">Leaf</tissue>
    </source>
</reference>
<feature type="region of interest" description="Disordered" evidence="1">
    <location>
        <begin position="218"/>
        <end position="244"/>
    </location>
</feature>
<dbReference type="AlphaFoldDB" id="A0AAV6I6T0"/>
<comment type="caution">
    <text evidence="2">The sequence shown here is derived from an EMBL/GenBank/DDBJ whole genome shotgun (WGS) entry which is preliminary data.</text>
</comment>
<name>A0AAV6I6T0_9ERIC</name>
<protein>
    <submittedName>
        <fullName evidence="2">Uncharacterized protein</fullName>
    </submittedName>
</protein>
<feature type="compositionally biased region" description="Polar residues" evidence="1">
    <location>
        <begin position="325"/>
        <end position="345"/>
    </location>
</feature>
<sequence>MEELPYEGPPYEGPPYEAPPNFQEGQANGKDHHKEEMFREMMIAFREMAQTQRAMIKSIKNRLPHPESGRNSPGNIELNDHANSSTHQSPFEGRLGEDVGQGKMKSRLGKEKMYPEDVPQSWYEPVKPTKSVHEIPKESFGINIGVPRNTRNRQSVNPLFEPTLGECEDDTELERGYRPERRGNNPQDPRQRLPTVRDHLPTYGENLGKETPWPAQASVATGGMQQPPYGRPPRENQGDINTHRGPHSWNAYVLDAEPITWFLKIWTERDPVPPVQRREIPPLKKANIGQTSEPHEETKQEEFTLVKGVLDWFLKQVKPNLFQGYKNSTRSGNKTFKPPSSNSGNWVLIRDPKSKIPQMVPLLSRTQKRKLQRKYTLFQSGESSTGGESERGARPNPRFNRAQRDPEEDFRIQFQEEETLKKVASAMLEEDFDPPSPNSLASYHSGLLEVMLVEQGGIEGSSSPMEVST</sequence>
<feature type="compositionally biased region" description="Basic and acidic residues" evidence="1">
    <location>
        <begin position="173"/>
        <end position="197"/>
    </location>
</feature>
<organism evidence="2 3">
    <name type="scientific">Rhododendron griersonianum</name>
    <dbReference type="NCBI Taxonomy" id="479676"/>
    <lineage>
        <taxon>Eukaryota</taxon>
        <taxon>Viridiplantae</taxon>
        <taxon>Streptophyta</taxon>
        <taxon>Embryophyta</taxon>
        <taxon>Tracheophyta</taxon>
        <taxon>Spermatophyta</taxon>
        <taxon>Magnoliopsida</taxon>
        <taxon>eudicotyledons</taxon>
        <taxon>Gunneridae</taxon>
        <taxon>Pentapetalae</taxon>
        <taxon>asterids</taxon>
        <taxon>Ericales</taxon>
        <taxon>Ericaceae</taxon>
        <taxon>Ericoideae</taxon>
        <taxon>Rhodoreae</taxon>
        <taxon>Rhododendron</taxon>
    </lineage>
</organism>
<feature type="compositionally biased region" description="Pro residues" evidence="1">
    <location>
        <begin position="7"/>
        <end position="18"/>
    </location>
</feature>
<feature type="region of interest" description="Disordered" evidence="1">
    <location>
        <begin position="53"/>
        <end position="112"/>
    </location>
</feature>
<proteinExistence type="predicted"/>
<evidence type="ECO:0000313" key="3">
    <source>
        <dbReference type="Proteomes" id="UP000823749"/>
    </source>
</evidence>
<keyword evidence="3" id="KW-1185">Reference proteome</keyword>
<dbReference type="Proteomes" id="UP000823749">
    <property type="component" value="Chromosome 11"/>
</dbReference>